<dbReference type="EMBL" id="AP028909">
    <property type="protein sequence ID" value="BES87809.1"/>
    <property type="molecule type" value="Genomic_DNA"/>
</dbReference>
<feature type="compositionally biased region" description="Basic and acidic residues" evidence="8">
    <location>
        <begin position="534"/>
        <end position="550"/>
    </location>
</feature>
<dbReference type="PANTHER" id="PTHR13587">
    <property type="entry name" value="INTEGRATOR COMPLEX SUBUNIT 3"/>
    <property type="match status" value="1"/>
</dbReference>
<name>A0ABN7A9J3_9HEMI</name>
<comment type="subcellular location">
    <subcellularLocation>
        <location evidence="2">Cytoplasm</location>
    </subcellularLocation>
    <subcellularLocation>
        <location evidence="1">Nucleus</location>
    </subcellularLocation>
</comment>
<feature type="compositionally biased region" description="Acidic residues" evidence="8">
    <location>
        <begin position="1012"/>
        <end position="1021"/>
    </location>
</feature>
<keyword evidence="4" id="KW-0963">Cytoplasm</keyword>
<gene>
    <name evidence="11" type="ORF">NTJ_00616</name>
</gene>
<proteinExistence type="inferred from homology"/>
<organism evidence="11 12">
    <name type="scientific">Nesidiocoris tenuis</name>
    <dbReference type="NCBI Taxonomy" id="355587"/>
    <lineage>
        <taxon>Eukaryota</taxon>
        <taxon>Metazoa</taxon>
        <taxon>Ecdysozoa</taxon>
        <taxon>Arthropoda</taxon>
        <taxon>Hexapoda</taxon>
        <taxon>Insecta</taxon>
        <taxon>Pterygota</taxon>
        <taxon>Neoptera</taxon>
        <taxon>Paraneoptera</taxon>
        <taxon>Hemiptera</taxon>
        <taxon>Heteroptera</taxon>
        <taxon>Panheteroptera</taxon>
        <taxon>Cimicomorpha</taxon>
        <taxon>Miridae</taxon>
        <taxon>Dicyphina</taxon>
        <taxon>Nesidiocoris</taxon>
    </lineage>
</organism>
<evidence type="ECO:0000256" key="6">
    <source>
        <dbReference type="ARBA" id="ARBA00032741"/>
    </source>
</evidence>
<evidence type="ECO:0000313" key="11">
    <source>
        <dbReference type="EMBL" id="BES87809.1"/>
    </source>
</evidence>
<dbReference type="PANTHER" id="PTHR13587:SF7">
    <property type="entry name" value="INTEGRATOR COMPLEX SUBUNIT 3"/>
    <property type="match status" value="1"/>
</dbReference>
<feature type="region of interest" description="Disordered" evidence="8">
    <location>
        <begin position="482"/>
        <end position="550"/>
    </location>
</feature>
<comment type="similarity">
    <text evidence="3">Belongs to the Integrator subunit 3 family.</text>
</comment>
<evidence type="ECO:0000259" key="9">
    <source>
        <dbReference type="Pfam" id="PF10189"/>
    </source>
</evidence>
<evidence type="ECO:0000259" key="10">
    <source>
        <dbReference type="Pfam" id="PF24566"/>
    </source>
</evidence>
<evidence type="ECO:0000256" key="3">
    <source>
        <dbReference type="ARBA" id="ARBA00006130"/>
    </source>
</evidence>
<comment type="function">
    <text evidence="7">Component of the integrator complex, a multiprotein complex that terminates RNA polymerase II (Pol II) transcription in the promoter-proximal region of genes. The integrator complex provides a quality checkpoint during transcription elongation by driving premature transcription termination of transcripts that are unfavorably configured for transcriptional elongation: the complex terminates transcription by (1) catalyzing dephosphorylation of the C-terminal domain (CTD) of Pol II subunit Polr2A/Rbp1 and Spt5, and (2) degrading the exiting nascent RNA transcript via endonuclease activity. The integrator complex is also involved in the 3'-end processing of the U7 snRNA, and also the spliceosomal snRNAs U1, U2, U4 and U5.</text>
</comment>
<feature type="region of interest" description="Disordered" evidence="8">
    <location>
        <begin position="982"/>
        <end position="1041"/>
    </location>
</feature>
<keyword evidence="5" id="KW-0539">Nucleus</keyword>
<feature type="domain" description="Integrator complex subunit 3 N-terminal" evidence="9">
    <location>
        <begin position="62"/>
        <end position="464"/>
    </location>
</feature>
<protein>
    <recommendedName>
        <fullName evidence="6">SOSS complex subunit A homolog</fullName>
    </recommendedName>
</protein>
<keyword evidence="12" id="KW-1185">Reference proteome</keyword>
<accession>A0ABN7A9J3</accession>
<evidence type="ECO:0000256" key="1">
    <source>
        <dbReference type="ARBA" id="ARBA00004123"/>
    </source>
</evidence>
<dbReference type="Pfam" id="PF24566">
    <property type="entry name" value="HEAT_Ints3_C"/>
    <property type="match status" value="1"/>
</dbReference>
<feature type="compositionally biased region" description="Acidic residues" evidence="8">
    <location>
        <begin position="485"/>
        <end position="494"/>
    </location>
</feature>
<feature type="compositionally biased region" description="Basic residues" evidence="8">
    <location>
        <begin position="988"/>
        <end position="1004"/>
    </location>
</feature>
<evidence type="ECO:0000256" key="7">
    <source>
        <dbReference type="ARBA" id="ARBA00054331"/>
    </source>
</evidence>
<dbReference type="Pfam" id="PF10189">
    <property type="entry name" value="Ints3_N"/>
    <property type="match status" value="1"/>
</dbReference>
<evidence type="ECO:0000256" key="8">
    <source>
        <dbReference type="SAM" id="MobiDB-lite"/>
    </source>
</evidence>
<feature type="compositionally biased region" description="Basic and acidic residues" evidence="8">
    <location>
        <begin position="515"/>
        <end position="524"/>
    </location>
</feature>
<evidence type="ECO:0000256" key="2">
    <source>
        <dbReference type="ARBA" id="ARBA00004496"/>
    </source>
</evidence>
<dbReference type="Proteomes" id="UP001307889">
    <property type="component" value="Chromosome 1"/>
</dbReference>
<dbReference type="InterPro" id="IPR045334">
    <property type="entry name" value="INTS3"/>
</dbReference>
<evidence type="ECO:0000256" key="4">
    <source>
        <dbReference type="ARBA" id="ARBA00022490"/>
    </source>
</evidence>
<feature type="domain" description="Ints3-like C-terminal" evidence="10">
    <location>
        <begin position="579"/>
        <end position="977"/>
    </location>
</feature>
<sequence>MDQAKFHAPRLYNTTFVENKKDEIEEKYERCYVSVQSLISGLSEKEVHDVLNNTLAKDKAHEESVCLGLLAAILTDPATCSKSYRDLTLVARDGLLCVQTNLSQLILERWVKLTDTVRAQVLWLVREMIKTGMNGVDPLCWNLMRHMAGGDVSPKNVFLIESVLDILTENRGWLEKFPLIIATSVYTFLRLIEDHNSPTLAHLQKKEIAFTVSLLRERFQDCLMIGRDLVRLLQNTARIPEIESVWRDIMVNPKSLSPTFPGVLSMLQTRTSRRFLQSRLTPDMEQKLVFLTSNVRFGNHKRFQEWFQRQYLGTPEAQSLRCDLIRFIVGVIHPTNELLCSDIIPRWAVIGWLLTTCTSNIASANAKLALFYDWLFYDPERDNIMNIEPAILVMYNSIKSHPAVTATLLDFLCRIIPRFYPSMVERVKAGVYTSLRQILDKRVLQTLQPLFDSTKLDRELRSMVYNTFPDFCFPPPIEGSRVDDLRDDDMEGPPDIENQNGGQPEAVFSDEEADVIIKVEKDPPPKATKGATKGKKEKETSKKSKVKDEPKIKDESTVKIKEENAEFARNLEGDLRRAVERLNSEMDNEAKCEAIDKVVQIVLQDEDMEADTVTSLATCLCEILHGQLESRVFPETVSAETLEDSIGKPIFVLLRNVVELGEYDQRRNSLNALLADMSACQPKIGYLLLYYIEASTYSDEAESSGDSDVDKMQPYVEFCDHMDKRLEDCLLNDLKVCQEDDVNLLCWLAPSIYNEFPNIAIGDANILHLIVSCVDARQLQELICRVVQGSLTILQDDSLQNILTASLMWETFEQICLWQLVSAHNMPISIIIPVLTKLDFASHAEALSAILLMLQREKPTAELVKQVLSRDVGPHCDRFVMSVLLSWCREHENILAELIASLLSSRCPAVASPNKRKRTGTRASAAPSAERILGHLDRMRTGTKQFYKLDVMQKALHQAQSSCTEVQKSQFSNLFSLLEVEETTRGKGSGRGRRPANSVAKKKIAKELISDSTDDTSEDEEVVKPRQAKKRKKNLVNSDSD</sequence>
<dbReference type="InterPro" id="IPR056518">
    <property type="entry name" value="HEAT_Ints3_C"/>
</dbReference>
<evidence type="ECO:0000313" key="12">
    <source>
        <dbReference type="Proteomes" id="UP001307889"/>
    </source>
</evidence>
<evidence type="ECO:0000256" key="5">
    <source>
        <dbReference type="ARBA" id="ARBA00023242"/>
    </source>
</evidence>
<reference evidence="11 12" key="1">
    <citation type="submission" date="2023-09" db="EMBL/GenBank/DDBJ databases">
        <title>Nesidiocoris tenuis whole genome shotgun sequence.</title>
        <authorList>
            <person name="Shibata T."/>
            <person name="Shimoda M."/>
            <person name="Kobayashi T."/>
            <person name="Uehara T."/>
        </authorList>
    </citation>
    <scope>NUCLEOTIDE SEQUENCE [LARGE SCALE GENOMIC DNA]</scope>
    <source>
        <strain evidence="11 12">Japan</strain>
    </source>
</reference>
<dbReference type="InterPro" id="IPR019333">
    <property type="entry name" value="INTS3_N"/>
</dbReference>